<keyword evidence="10" id="KW-0325">Glycoprotein</keyword>
<dbReference type="PROSITE" id="PS50104">
    <property type="entry name" value="TIR"/>
    <property type="match status" value="1"/>
</dbReference>
<comment type="similarity">
    <text evidence="2">Belongs to the Toll-like receptor family.</text>
</comment>
<dbReference type="PANTHER" id="PTHR24365">
    <property type="entry name" value="TOLL-LIKE RECEPTOR"/>
    <property type="match status" value="1"/>
</dbReference>
<dbReference type="Gene3D" id="3.80.10.10">
    <property type="entry name" value="Ribonuclease Inhibitor"/>
    <property type="match status" value="5"/>
</dbReference>
<keyword evidence="15" id="KW-1185">Reference proteome</keyword>
<dbReference type="PRINTS" id="PR01537">
    <property type="entry name" value="INTRLKN1R1F"/>
</dbReference>
<evidence type="ECO:0000256" key="10">
    <source>
        <dbReference type="ARBA" id="ARBA00023180"/>
    </source>
</evidence>
<evidence type="ECO:0000256" key="3">
    <source>
        <dbReference type="ARBA" id="ARBA00022614"/>
    </source>
</evidence>
<keyword evidence="9" id="KW-0675">Receptor</keyword>
<dbReference type="SUPFAM" id="SSF52058">
    <property type="entry name" value="L domain-like"/>
    <property type="match status" value="3"/>
</dbReference>
<keyword evidence="7 11" id="KW-1133">Transmembrane helix</keyword>
<dbReference type="InterPro" id="IPR001611">
    <property type="entry name" value="Leu-rich_rpt"/>
</dbReference>
<dbReference type="Proteomes" id="UP001154078">
    <property type="component" value="Chromosome 3"/>
</dbReference>
<dbReference type="EMBL" id="OV121134">
    <property type="protein sequence ID" value="CAH0553622.1"/>
    <property type="molecule type" value="Genomic_DNA"/>
</dbReference>
<evidence type="ECO:0000313" key="14">
    <source>
        <dbReference type="EMBL" id="CAH0553622.1"/>
    </source>
</evidence>
<dbReference type="AlphaFoldDB" id="A0A9P0B2Y4"/>
<evidence type="ECO:0000256" key="1">
    <source>
        <dbReference type="ARBA" id="ARBA00004167"/>
    </source>
</evidence>
<keyword evidence="6" id="KW-0677">Repeat</keyword>
<evidence type="ECO:0000256" key="8">
    <source>
        <dbReference type="ARBA" id="ARBA00023136"/>
    </source>
</evidence>
<dbReference type="PANTHER" id="PTHR24365:SF541">
    <property type="entry name" value="PROTEIN TOLL-RELATED"/>
    <property type="match status" value="1"/>
</dbReference>
<evidence type="ECO:0000256" key="11">
    <source>
        <dbReference type="SAM" id="Phobius"/>
    </source>
</evidence>
<reference evidence="14" key="1">
    <citation type="submission" date="2021-12" db="EMBL/GenBank/DDBJ databases">
        <authorList>
            <person name="King R."/>
        </authorList>
    </citation>
    <scope>NUCLEOTIDE SEQUENCE</scope>
</reference>
<dbReference type="GO" id="GO:0007165">
    <property type="term" value="P:signal transduction"/>
    <property type="evidence" value="ECO:0007669"/>
    <property type="project" value="InterPro"/>
</dbReference>
<dbReference type="Pfam" id="PF13855">
    <property type="entry name" value="LRR_8"/>
    <property type="match status" value="4"/>
</dbReference>
<dbReference type="SMART" id="SM00255">
    <property type="entry name" value="TIR"/>
    <property type="match status" value="1"/>
</dbReference>
<evidence type="ECO:0000256" key="5">
    <source>
        <dbReference type="ARBA" id="ARBA00022729"/>
    </source>
</evidence>
<protein>
    <recommendedName>
        <fullName evidence="13">TIR domain-containing protein</fullName>
    </recommendedName>
</protein>
<keyword evidence="8 11" id="KW-0472">Membrane</keyword>
<evidence type="ECO:0000256" key="12">
    <source>
        <dbReference type="SAM" id="SignalP"/>
    </source>
</evidence>
<keyword evidence="5 12" id="KW-0732">Signal</keyword>
<dbReference type="Gene3D" id="3.40.50.10140">
    <property type="entry name" value="Toll/interleukin-1 receptor homology (TIR) domain"/>
    <property type="match status" value="1"/>
</dbReference>
<keyword evidence="4 11" id="KW-0812">Transmembrane</keyword>
<feature type="domain" description="TIR" evidence="13">
    <location>
        <begin position="924"/>
        <end position="1059"/>
    </location>
</feature>
<dbReference type="OrthoDB" id="1421090at2759"/>
<comment type="subcellular location">
    <subcellularLocation>
        <location evidence="1">Membrane</location>
        <topology evidence="1">Single-pass membrane protein</topology>
    </subcellularLocation>
</comment>
<dbReference type="GO" id="GO:0005886">
    <property type="term" value="C:plasma membrane"/>
    <property type="evidence" value="ECO:0007669"/>
    <property type="project" value="TreeGrafter"/>
</dbReference>
<accession>A0A9P0B2Y4</accession>
<name>A0A9P0B2Y4_BRAAE</name>
<feature type="chain" id="PRO_5040399683" description="TIR domain-containing protein" evidence="12">
    <location>
        <begin position="16"/>
        <end position="1080"/>
    </location>
</feature>
<feature type="transmembrane region" description="Helical" evidence="11">
    <location>
        <begin position="872"/>
        <end position="896"/>
    </location>
</feature>
<dbReference type="PROSITE" id="PS51450">
    <property type="entry name" value="LRR"/>
    <property type="match status" value="2"/>
</dbReference>
<organism evidence="14 15">
    <name type="scientific">Brassicogethes aeneus</name>
    <name type="common">Rape pollen beetle</name>
    <name type="synonym">Meligethes aeneus</name>
    <dbReference type="NCBI Taxonomy" id="1431903"/>
    <lineage>
        <taxon>Eukaryota</taxon>
        <taxon>Metazoa</taxon>
        <taxon>Ecdysozoa</taxon>
        <taxon>Arthropoda</taxon>
        <taxon>Hexapoda</taxon>
        <taxon>Insecta</taxon>
        <taxon>Pterygota</taxon>
        <taxon>Neoptera</taxon>
        <taxon>Endopterygota</taxon>
        <taxon>Coleoptera</taxon>
        <taxon>Polyphaga</taxon>
        <taxon>Cucujiformia</taxon>
        <taxon>Nitidulidae</taxon>
        <taxon>Meligethinae</taxon>
        <taxon>Brassicogethes</taxon>
    </lineage>
</organism>
<proteinExistence type="inferred from homology"/>
<evidence type="ECO:0000313" key="15">
    <source>
        <dbReference type="Proteomes" id="UP001154078"/>
    </source>
</evidence>
<dbReference type="GO" id="GO:0038023">
    <property type="term" value="F:signaling receptor activity"/>
    <property type="evidence" value="ECO:0007669"/>
    <property type="project" value="TreeGrafter"/>
</dbReference>
<dbReference type="SUPFAM" id="SSF52200">
    <property type="entry name" value="Toll/Interleukin receptor TIR domain"/>
    <property type="match status" value="1"/>
</dbReference>
<dbReference type="Pfam" id="PF01582">
    <property type="entry name" value="TIR"/>
    <property type="match status" value="1"/>
</dbReference>
<feature type="signal peptide" evidence="12">
    <location>
        <begin position="1"/>
        <end position="15"/>
    </location>
</feature>
<evidence type="ECO:0000256" key="6">
    <source>
        <dbReference type="ARBA" id="ARBA00022737"/>
    </source>
</evidence>
<dbReference type="InterPro" id="IPR000157">
    <property type="entry name" value="TIR_dom"/>
</dbReference>
<dbReference type="SMART" id="SM00365">
    <property type="entry name" value="LRR_SD22"/>
    <property type="match status" value="9"/>
</dbReference>
<evidence type="ECO:0000259" key="13">
    <source>
        <dbReference type="PROSITE" id="PS50104"/>
    </source>
</evidence>
<dbReference type="InterPro" id="IPR035897">
    <property type="entry name" value="Toll_tir_struct_dom_sf"/>
</dbReference>
<evidence type="ECO:0000256" key="9">
    <source>
        <dbReference type="ARBA" id="ARBA00023170"/>
    </source>
</evidence>
<sequence length="1080" mass="126638">MKIILLIILFNISWALEKTDCFYKEPCSCLFVPFSYSEIFTYTCSVGQENFMLEIIKQPDNNTIQLTTLKCKNMETFNEKLIPEISVGATLTVEFVFCPEPEDKFQSVLRKLNITIMNSISVQPKDLKRFDLLSFSNYLQNVSNFGIENTNMTYLSENSTKYMDEIRLLKLSKNHISEIGENTFSKMHKIKHLYLDYNNLTKLEENTFSELQSLETLLLGFNQLEYVNVNLFSTLNKLTQLFLNNNKLKLIHPKTFQNQKQLHQLSLGFNLLTKESVLMKTFLGLDKLKILELHNNKIEEIGVDSFYYLTELENLYIFDNGIKVLQRDMFRNNIKLEEVFLQKNSNLTLRDYTFSNLPKLMQIDMTNCSLPELTENLFKNSNKIKTLSIDSNRIKVLDTLLFTDKTEINYLYLGKNNIENLHPDIFINLVNLKNLELQKNSIKFLPENIFSNLTSLLELDLSWNNLEYLEDNLFQFTVALQILKLENNKLKIIKSTHFNRLPHVWMLNLDDNKIVNVSDSAFYNMRLLSDLKMAGNFYTGPIKYLVLSDNVRTADFSRNLLKEIPYLTYSPFFTLLNLSHNIIENIQSFTIEPNFKEVVTYDLSYNKIRIIDFKNIIKSKWNTPLKSILTGNPLRCNCLNYELLEFINKSDRKLQTLIIQIENFVCQGPENHGVAMQKLKPEMLTCSIQIRNEPDIGIKNNSCPDKCICLWRPSDKYFVINCSNQSLLITPSYRVPEKILIRNITFPLINIELNLTHNLLTEVKVNDTKVKRLFLSYNNIQHVWIPKQIKILHLDNNNLRKINEKQQNFLRKLPTLENLTLGDNPWECTCETYTFQEFLFSMEKKIDTKSVLCAIDQQPIVQNKNLCFSRNLVYIFASVFIFCVVLIITILIALYYKYTLEIKVWLFAHNVCSWFFNEEELDDKEYDVFVSYSSRDEDYVIHTLLPILERQPNPYAVNLHLRSFIPGEFITKNIITAVNCSRRTLVVLSNNFLESVWGKMEFRTAHTKALSDGTSRVIIVIYGEFDEARLDDELRAYMSTNTYIKWDDPRFVNKLRYALPHAKFREILSRDGTENIEMRI</sequence>
<evidence type="ECO:0000256" key="2">
    <source>
        <dbReference type="ARBA" id="ARBA00009634"/>
    </source>
</evidence>
<keyword evidence="3" id="KW-0433">Leucine-rich repeat</keyword>
<dbReference type="InterPro" id="IPR032675">
    <property type="entry name" value="LRR_dom_sf"/>
</dbReference>
<dbReference type="SMART" id="SM00369">
    <property type="entry name" value="LRR_TYP"/>
    <property type="match status" value="11"/>
</dbReference>
<evidence type="ECO:0000256" key="7">
    <source>
        <dbReference type="ARBA" id="ARBA00022989"/>
    </source>
</evidence>
<evidence type="ECO:0000256" key="4">
    <source>
        <dbReference type="ARBA" id="ARBA00022692"/>
    </source>
</evidence>
<gene>
    <name evidence="14" type="ORF">MELIAE_LOCUS5571</name>
</gene>
<dbReference type="InterPro" id="IPR003591">
    <property type="entry name" value="Leu-rich_rpt_typical-subtyp"/>
</dbReference>